<dbReference type="KEGG" id="svp:Pan189_06880"/>
<comment type="subcellular location">
    <subcellularLocation>
        <location evidence="1">Cytoplasm</location>
        <location evidence="1">Cytosol</location>
    </subcellularLocation>
</comment>
<dbReference type="CDD" id="cd16098">
    <property type="entry name" value="FliS"/>
    <property type="match status" value="1"/>
</dbReference>
<dbReference type="PANTHER" id="PTHR34773">
    <property type="entry name" value="FLAGELLAR SECRETION CHAPERONE FLIS"/>
    <property type="match status" value="1"/>
</dbReference>
<dbReference type="GO" id="GO:0071973">
    <property type="term" value="P:bacterial-type flagellum-dependent cell motility"/>
    <property type="evidence" value="ECO:0007669"/>
    <property type="project" value="TreeGrafter"/>
</dbReference>
<keyword evidence="5" id="KW-0143">Chaperone</keyword>
<dbReference type="GO" id="GO:0044780">
    <property type="term" value="P:bacterial-type flagellum assembly"/>
    <property type="evidence" value="ECO:0007669"/>
    <property type="project" value="InterPro"/>
</dbReference>
<proteinExistence type="inferred from homology"/>
<dbReference type="NCBIfam" id="TIGR00208">
    <property type="entry name" value="fliS"/>
    <property type="match status" value="1"/>
</dbReference>
<evidence type="ECO:0000256" key="4">
    <source>
        <dbReference type="ARBA" id="ARBA00022795"/>
    </source>
</evidence>
<dbReference type="Proteomes" id="UP000317318">
    <property type="component" value="Chromosome"/>
</dbReference>
<evidence type="ECO:0000256" key="2">
    <source>
        <dbReference type="ARBA" id="ARBA00008787"/>
    </source>
</evidence>
<gene>
    <name evidence="7" type="primary">fliS</name>
    <name evidence="7" type="ORF">Pan189_06880</name>
</gene>
<evidence type="ECO:0000313" key="7">
    <source>
        <dbReference type="EMBL" id="QDT36332.1"/>
    </source>
</evidence>
<sequence>MNIVDEYLESKVMGAQPAHLHLMVVEGAIRHSKRAAAAIEEDDRETSWRELSSARDFVTELISGLKKDQAPEIVSNVALLFVFAYRQLVEADTYQDAAKVREAVGILESHRDNWLELIEQGDLSQPAPSAAKPHFATDTPSAEETEHISRSWSG</sequence>
<dbReference type="EMBL" id="CP036268">
    <property type="protein sequence ID" value="QDT36332.1"/>
    <property type="molecule type" value="Genomic_DNA"/>
</dbReference>
<comment type="similarity">
    <text evidence="2">Belongs to the FliS family.</text>
</comment>
<dbReference type="InterPro" id="IPR036584">
    <property type="entry name" value="FliS_sf"/>
</dbReference>
<keyword evidence="3" id="KW-0963">Cytoplasm</keyword>
<dbReference type="RefSeq" id="WP_145362543.1">
    <property type="nucleotide sequence ID" value="NZ_CP036268.1"/>
</dbReference>
<organism evidence="7 8">
    <name type="scientific">Stratiformator vulcanicus</name>
    <dbReference type="NCBI Taxonomy" id="2527980"/>
    <lineage>
        <taxon>Bacteria</taxon>
        <taxon>Pseudomonadati</taxon>
        <taxon>Planctomycetota</taxon>
        <taxon>Planctomycetia</taxon>
        <taxon>Planctomycetales</taxon>
        <taxon>Planctomycetaceae</taxon>
        <taxon>Stratiformator</taxon>
    </lineage>
</organism>
<dbReference type="Gene3D" id="1.20.120.340">
    <property type="entry name" value="Flagellar protein FliS"/>
    <property type="match status" value="1"/>
</dbReference>
<name>A0A517QXF1_9PLAN</name>
<keyword evidence="8" id="KW-1185">Reference proteome</keyword>
<evidence type="ECO:0000256" key="5">
    <source>
        <dbReference type="ARBA" id="ARBA00023186"/>
    </source>
</evidence>
<dbReference type="PANTHER" id="PTHR34773:SF1">
    <property type="entry name" value="FLAGELLAR SECRETION CHAPERONE FLIS"/>
    <property type="match status" value="1"/>
</dbReference>
<dbReference type="InterPro" id="IPR003713">
    <property type="entry name" value="FliS"/>
</dbReference>
<evidence type="ECO:0000256" key="6">
    <source>
        <dbReference type="SAM" id="MobiDB-lite"/>
    </source>
</evidence>
<protein>
    <submittedName>
        <fullName evidence="7">Flagellar protein FliS</fullName>
    </submittedName>
</protein>
<feature type="region of interest" description="Disordered" evidence="6">
    <location>
        <begin position="124"/>
        <end position="154"/>
    </location>
</feature>
<keyword evidence="7" id="KW-0966">Cell projection</keyword>
<reference evidence="7 8" key="1">
    <citation type="submission" date="2019-02" db="EMBL/GenBank/DDBJ databases">
        <title>Deep-cultivation of Planctomycetes and their phenomic and genomic characterization uncovers novel biology.</title>
        <authorList>
            <person name="Wiegand S."/>
            <person name="Jogler M."/>
            <person name="Boedeker C."/>
            <person name="Pinto D."/>
            <person name="Vollmers J."/>
            <person name="Rivas-Marin E."/>
            <person name="Kohn T."/>
            <person name="Peeters S.H."/>
            <person name="Heuer A."/>
            <person name="Rast P."/>
            <person name="Oberbeckmann S."/>
            <person name="Bunk B."/>
            <person name="Jeske O."/>
            <person name="Meyerdierks A."/>
            <person name="Storesund J.E."/>
            <person name="Kallscheuer N."/>
            <person name="Luecker S."/>
            <person name="Lage O.M."/>
            <person name="Pohl T."/>
            <person name="Merkel B.J."/>
            <person name="Hornburger P."/>
            <person name="Mueller R.-W."/>
            <person name="Bruemmer F."/>
            <person name="Labrenz M."/>
            <person name="Spormann A.M."/>
            <person name="Op den Camp H."/>
            <person name="Overmann J."/>
            <person name="Amann R."/>
            <person name="Jetten M.S.M."/>
            <person name="Mascher T."/>
            <person name="Medema M.H."/>
            <person name="Devos D.P."/>
            <person name="Kaster A.-K."/>
            <person name="Ovreas L."/>
            <person name="Rohde M."/>
            <person name="Galperin M.Y."/>
            <person name="Jogler C."/>
        </authorList>
    </citation>
    <scope>NUCLEOTIDE SEQUENCE [LARGE SCALE GENOMIC DNA]</scope>
    <source>
        <strain evidence="7 8">Pan189</strain>
    </source>
</reference>
<keyword evidence="7" id="KW-0282">Flagellum</keyword>
<dbReference type="AlphaFoldDB" id="A0A517QXF1"/>
<keyword evidence="7" id="KW-0969">Cilium</keyword>
<evidence type="ECO:0000313" key="8">
    <source>
        <dbReference type="Proteomes" id="UP000317318"/>
    </source>
</evidence>
<keyword evidence="4" id="KW-1005">Bacterial flagellum biogenesis</keyword>
<dbReference type="Pfam" id="PF02561">
    <property type="entry name" value="FliS"/>
    <property type="match status" value="1"/>
</dbReference>
<accession>A0A517QXF1</accession>
<evidence type="ECO:0000256" key="3">
    <source>
        <dbReference type="ARBA" id="ARBA00022490"/>
    </source>
</evidence>
<evidence type="ECO:0000256" key="1">
    <source>
        <dbReference type="ARBA" id="ARBA00004514"/>
    </source>
</evidence>
<dbReference type="OrthoDB" id="291236at2"/>
<dbReference type="SUPFAM" id="SSF101116">
    <property type="entry name" value="Flagellar export chaperone FliS"/>
    <property type="match status" value="1"/>
</dbReference>
<feature type="compositionally biased region" description="Basic and acidic residues" evidence="6">
    <location>
        <begin position="144"/>
        <end position="154"/>
    </location>
</feature>
<dbReference type="GO" id="GO:0005829">
    <property type="term" value="C:cytosol"/>
    <property type="evidence" value="ECO:0007669"/>
    <property type="project" value="UniProtKB-SubCell"/>
</dbReference>